<dbReference type="AlphaFoldDB" id="A0A2T1ADR0"/>
<name>A0A2T1ADR0_TRISK</name>
<protein>
    <submittedName>
        <fullName evidence="1">Uncharacterized protein</fullName>
    </submittedName>
</protein>
<sequence>MVLSRYRSLGRLKAAIKTNFPGVLDQLWEHYVSDSIVESVFGPPLFRKRAMLLYFSVLRPNYLPVYLLGKEDVSSLVIELHSSSLADFYRTYYASWTEDR</sequence>
<accession>A0A2T1ADR0</accession>
<evidence type="ECO:0000313" key="2">
    <source>
        <dbReference type="Proteomes" id="UP000237718"/>
    </source>
</evidence>
<gene>
    <name evidence="1" type="ORF">CLV89_109137</name>
</gene>
<organism evidence="1 2">
    <name type="scientific">Tritonibacter scottomollicae</name>
    <name type="common">Epibacterium scottomollicae</name>
    <dbReference type="NCBI Taxonomy" id="483013"/>
    <lineage>
        <taxon>Bacteria</taxon>
        <taxon>Pseudomonadati</taxon>
        <taxon>Pseudomonadota</taxon>
        <taxon>Alphaproteobacteria</taxon>
        <taxon>Rhodobacterales</taxon>
        <taxon>Paracoccaceae</taxon>
        <taxon>Tritonibacter</taxon>
    </lineage>
</organism>
<reference evidence="1 2" key="1">
    <citation type="submission" date="2018-03" db="EMBL/GenBank/DDBJ databases">
        <title>Genomic Encyclopedia of Archaeal and Bacterial Type Strains, Phase II (KMG-II): from individual species to whole genera.</title>
        <authorList>
            <person name="Goeker M."/>
        </authorList>
    </citation>
    <scope>NUCLEOTIDE SEQUENCE [LARGE SCALE GENOMIC DNA]</scope>
    <source>
        <strain evidence="1 2">DSM 25328</strain>
    </source>
</reference>
<dbReference type="EMBL" id="PVUF01000009">
    <property type="protein sequence ID" value="PRZ46722.1"/>
    <property type="molecule type" value="Genomic_DNA"/>
</dbReference>
<dbReference type="Proteomes" id="UP000237718">
    <property type="component" value="Unassembled WGS sequence"/>
</dbReference>
<evidence type="ECO:0000313" key="1">
    <source>
        <dbReference type="EMBL" id="PRZ46722.1"/>
    </source>
</evidence>
<comment type="caution">
    <text evidence="1">The sequence shown here is derived from an EMBL/GenBank/DDBJ whole genome shotgun (WGS) entry which is preliminary data.</text>
</comment>
<proteinExistence type="predicted"/>